<dbReference type="InterPro" id="IPR019662">
    <property type="entry name" value="DUF2516"/>
</dbReference>
<keyword evidence="2" id="KW-1185">Reference proteome</keyword>
<accession>A0A221VX34</accession>
<reference evidence="1 2" key="1">
    <citation type="submission" date="2017-07" db="EMBL/GenBank/DDBJ databases">
        <title>Complete genome sequence of Actinoalloteichus hoggarensis DSM 45943, type strain of Actinoalloteichus hoggarensis.</title>
        <authorList>
            <person name="Ruckert C."/>
            <person name="Nouioui I."/>
            <person name="Willmese J."/>
            <person name="van Wezel G."/>
            <person name="Klenk H.-P."/>
            <person name="Kalinowski J."/>
            <person name="Zotchev S.B."/>
        </authorList>
    </citation>
    <scope>NUCLEOTIDE SEQUENCE [LARGE SCALE GENOMIC DNA]</scope>
    <source>
        <strain evidence="1 2">DSM 45943</strain>
    </source>
</reference>
<protein>
    <submittedName>
        <fullName evidence="1">Uncharacterized protein</fullName>
    </submittedName>
</protein>
<name>A0A221VX34_9PSEU</name>
<proteinExistence type="predicted"/>
<dbReference type="EMBL" id="CP022521">
    <property type="protein sequence ID" value="ASO18065.1"/>
    <property type="molecule type" value="Genomic_DNA"/>
</dbReference>
<dbReference type="AlphaFoldDB" id="A0A221VX34"/>
<dbReference type="KEGG" id="ahg:AHOG_02005"/>
<evidence type="ECO:0000313" key="2">
    <source>
        <dbReference type="Proteomes" id="UP000204221"/>
    </source>
</evidence>
<evidence type="ECO:0000313" key="1">
    <source>
        <dbReference type="EMBL" id="ASO18065.1"/>
    </source>
</evidence>
<dbReference type="Pfam" id="PF10724">
    <property type="entry name" value="DUF2516"/>
    <property type="match status" value="1"/>
</dbReference>
<sequence>MSVSSALVPQMWIIFAIWLAGIPTGLFAFGHALSQRADAFVAADKLSKNAWLGITGGATAAMVLFRPSGTGTIFWIAGLVAALVYLVDVKPRITDVQRGQRW</sequence>
<organism evidence="1 2">
    <name type="scientific">Actinoalloteichus hoggarensis</name>
    <dbReference type="NCBI Taxonomy" id="1470176"/>
    <lineage>
        <taxon>Bacteria</taxon>
        <taxon>Bacillati</taxon>
        <taxon>Actinomycetota</taxon>
        <taxon>Actinomycetes</taxon>
        <taxon>Pseudonocardiales</taxon>
        <taxon>Pseudonocardiaceae</taxon>
        <taxon>Actinoalloteichus</taxon>
    </lineage>
</organism>
<dbReference type="Proteomes" id="UP000204221">
    <property type="component" value="Chromosome"/>
</dbReference>
<gene>
    <name evidence="1" type="ORF">AHOG_02005</name>
</gene>
<dbReference type="RefSeq" id="WP_184450972.1">
    <property type="nucleotide sequence ID" value="NZ_CP022521.1"/>
</dbReference>